<comment type="caution">
    <text evidence="3">The sequence shown here is derived from an EMBL/GenBank/DDBJ whole genome shotgun (WGS) entry which is preliminary data.</text>
</comment>
<dbReference type="AlphaFoldDB" id="A0AAV2GYT5"/>
<dbReference type="GO" id="GO:0005615">
    <property type="term" value="C:extracellular space"/>
    <property type="evidence" value="ECO:0007669"/>
    <property type="project" value="TreeGrafter"/>
</dbReference>
<dbReference type="InterPro" id="IPR050904">
    <property type="entry name" value="Adhesion/Biosynth-related"/>
</dbReference>
<protein>
    <recommendedName>
        <fullName evidence="2">FAS1 domain-containing protein</fullName>
    </recommendedName>
</protein>
<feature type="domain" description="FAS1" evidence="2">
    <location>
        <begin position="161"/>
        <end position="295"/>
    </location>
</feature>
<evidence type="ECO:0000256" key="1">
    <source>
        <dbReference type="SAM" id="SignalP"/>
    </source>
</evidence>
<dbReference type="InterPro" id="IPR000782">
    <property type="entry name" value="FAS1_domain"/>
</dbReference>
<name>A0AAV2GYT5_LYMST</name>
<dbReference type="Gene3D" id="2.30.180.10">
    <property type="entry name" value="FAS1 domain"/>
    <property type="match status" value="2"/>
</dbReference>
<dbReference type="PANTHER" id="PTHR10900">
    <property type="entry name" value="PERIOSTIN-RELATED"/>
    <property type="match status" value="1"/>
</dbReference>
<dbReference type="PROSITE" id="PS50213">
    <property type="entry name" value="FAS1"/>
    <property type="match status" value="2"/>
</dbReference>
<proteinExistence type="predicted"/>
<dbReference type="SUPFAM" id="SSF82153">
    <property type="entry name" value="FAS1 domain"/>
    <property type="match status" value="2"/>
</dbReference>
<feature type="signal peptide" evidence="1">
    <location>
        <begin position="1"/>
        <end position="17"/>
    </location>
</feature>
<accession>A0AAV2GYT5</accession>
<keyword evidence="1" id="KW-0732">Signal</keyword>
<evidence type="ECO:0000313" key="3">
    <source>
        <dbReference type="EMBL" id="CAL1526038.1"/>
    </source>
</evidence>
<feature type="domain" description="FAS1" evidence="2">
    <location>
        <begin position="24"/>
        <end position="157"/>
    </location>
</feature>
<gene>
    <name evidence="3" type="ORF">GSLYS_00000215001</name>
</gene>
<dbReference type="Proteomes" id="UP001497497">
    <property type="component" value="Unassembled WGS sequence"/>
</dbReference>
<dbReference type="SMART" id="SM00554">
    <property type="entry name" value="FAS1"/>
    <property type="match status" value="2"/>
</dbReference>
<reference evidence="3 4" key="1">
    <citation type="submission" date="2024-04" db="EMBL/GenBank/DDBJ databases">
        <authorList>
            <consortium name="Genoscope - CEA"/>
            <person name="William W."/>
        </authorList>
    </citation>
    <scope>NUCLEOTIDE SEQUENCE [LARGE SCALE GENOMIC DNA]</scope>
</reference>
<dbReference type="InterPro" id="IPR036378">
    <property type="entry name" value="FAS1_dom_sf"/>
</dbReference>
<dbReference type="EMBL" id="CAXITT010000001">
    <property type="protein sequence ID" value="CAL1526038.1"/>
    <property type="molecule type" value="Genomic_DNA"/>
</dbReference>
<dbReference type="Pfam" id="PF02469">
    <property type="entry name" value="Fasciclin"/>
    <property type="match status" value="2"/>
</dbReference>
<dbReference type="PANTHER" id="PTHR10900:SF77">
    <property type="entry name" value="FI19380P1"/>
    <property type="match status" value="1"/>
</dbReference>
<keyword evidence="4" id="KW-1185">Reference proteome</keyword>
<sequence length="312" mass="33694">MTQVVVALCLFFATYDAAQIQKRYNDVPSALSSNGQFTVFIDLLTKSGLLALVNNSPRFTLFAPTDAAFARIPADTLAAIKNDPARLADVIGSHVVLESSSLVDSTKQDLILKTYNKHSIRINDYYMMHTVTANGVNVTIRNIPVGHGFVNGIDGVIVAPSATTAQIIFSRADLSIISSLIVNGSLVNFLTADPDITSFLPNNDAFRGVSPNFLAYLQSHPEDFNETVQYHFVKSATLFSIGLLPSRTYSSANGYSDRLMVLEDDAGAVTINSAKIVQKDIIAKDGVIHIINKVLIPPSVLIHIADRGIVVG</sequence>
<evidence type="ECO:0000313" key="4">
    <source>
        <dbReference type="Proteomes" id="UP001497497"/>
    </source>
</evidence>
<evidence type="ECO:0000259" key="2">
    <source>
        <dbReference type="PROSITE" id="PS50213"/>
    </source>
</evidence>
<feature type="chain" id="PRO_5043348620" description="FAS1 domain-containing protein" evidence="1">
    <location>
        <begin position="18"/>
        <end position="312"/>
    </location>
</feature>
<organism evidence="3 4">
    <name type="scientific">Lymnaea stagnalis</name>
    <name type="common">Great pond snail</name>
    <name type="synonym">Helix stagnalis</name>
    <dbReference type="NCBI Taxonomy" id="6523"/>
    <lineage>
        <taxon>Eukaryota</taxon>
        <taxon>Metazoa</taxon>
        <taxon>Spiralia</taxon>
        <taxon>Lophotrochozoa</taxon>
        <taxon>Mollusca</taxon>
        <taxon>Gastropoda</taxon>
        <taxon>Heterobranchia</taxon>
        <taxon>Euthyneura</taxon>
        <taxon>Panpulmonata</taxon>
        <taxon>Hygrophila</taxon>
        <taxon>Lymnaeoidea</taxon>
        <taxon>Lymnaeidae</taxon>
        <taxon>Lymnaea</taxon>
    </lineage>
</organism>